<dbReference type="PANTHER" id="PTHR30028:SF0">
    <property type="entry name" value="PROTEIN ALUMINUM SENSITIVE 3"/>
    <property type="match status" value="1"/>
</dbReference>
<organism evidence="7 8">
    <name type="scientific">Paenibacillus paeoniae</name>
    <dbReference type="NCBI Taxonomy" id="2292705"/>
    <lineage>
        <taxon>Bacteria</taxon>
        <taxon>Bacillati</taxon>
        <taxon>Bacillota</taxon>
        <taxon>Bacilli</taxon>
        <taxon>Bacillales</taxon>
        <taxon>Paenibacillaceae</taxon>
        <taxon>Paenibacillus</taxon>
    </lineage>
</organism>
<feature type="transmembrane region" description="Helical" evidence="6">
    <location>
        <begin position="34"/>
        <end position="52"/>
    </location>
</feature>
<dbReference type="AlphaFoldDB" id="A0A371PHF2"/>
<evidence type="ECO:0000256" key="3">
    <source>
        <dbReference type="ARBA" id="ARBA00022692"/>
    </source>
</evidence>
<evidence type="ECO:0000256" key="6">
    <source>
        <dbReference type="SAM" id="Phobius"/>
    </source>
</evidence>
<dbReference type="PANTHER" id="PTHR30028">
    <property type="entry name" value="UPF0014 INNER MEMBRANE PROTEIN YBBM-RELATED"/>
    <property type="match status" value="1"/>
</dbReference>
<dbReference type="Proteomes" id="UP000261905">
    <property type="component" value="Unassembled WGS sequence"/>
</dbReference>
<feature type="transmembrane region" description="Helical" evidence="6">
    <location>
        <begin position="58"/>
        <end position="74"/>
    </location>
</feature>
<comment type="caution">
    <text evidence="7">The sequence shown here is derived from an EMBL/GenBank/DDBJ whole genome shotgun (WGS) entry which is preliminary data.</text>
</comment>
<dbReference type="InterPro" id="IPR005226">
    <property type="entry name" value="UPF0014_fam"/>
</dbReference>
<comment type="subcellular location">
    <subcellularLocation>
        <location evidence="1">Membrane</location>
        <topology evidence="1">Multi-pass membrane protein</topology>
    </subcellularLocation>
</comment>
<dbReference type="OrthoDB" id="9791807at2"/>
<evidence type="ECO:0000313" key="8">
    <source>
        <dbReference type="Proteomes" id="UP000261905"/>
    </source>
</evidence>
<evidence type="ECO:0000256" key="5">
    <source>
        <dbReference type="ARBA" id="ARBA00023136"/>
    </source>
</evidence>
<proteinExistence type="inferred from homology"/>
<gene>
    <name evidence="7" type="ORF">DX130_00770</name>
</gene>
<evidence type="ECO:0000256" key="1">
    <source>
        <dbReference type="ARBA" id="ARBA00004141"/>
    </source>
</evidence>
<dbReference type="EMBL" id="QUBQ01000001">
    <property type="protein sequence ID" value="REK75652.1"/>
    <property type="molecule type" value="Genomic_DNA"/>
</dbReference>
<feature type="transmembrane region" description="Helical" evidence="6">
    <location>
        <begin position="6"/>
        <end position="22"/>
    </location>
</feature>
<comment type="similarity">
    <text evidence="2">Belongs to the UPF0014 family.</text>
</comment>
<keyword evidence="8" id="KW-1185">Reference proteome</keyword>
<evidence type="ECO:0000256" key="4">
    <source>
        <dbReference type="ARBA" id="ARBA00022989"/>
    </source>
</evidence>
<keyword evidence="4 6" id="KW-1133">Transmembrane helix</keyword>
<dbReference type="Pfam" id="PF03649">
    <property type="entry name" value="UPF0014"/>
    <property type="match status" value="1"/>
</dbReference>
<keyword evidence="3 6" id="KW-0812">Transmembrane</keyword>
<protein>
    <submittedName>
        <fullName evidence="7">Iron export ABC transporter permease subunit FetB</fullName>
    </submittedName>
</protein>
<evidence type="ECO:0000256" key="2">
    <source>
        <dbReference type="ARBA" id="ARBA00005268"/>
    </source>
</evidence>
<dbReference type="RefSeq" id="WP_116042060.1">
    <property type="nucleotide sequence ID" value="NZ_QUBQ01000001.1"/>
</dbReference>
<feature type="transmembrane region" description="Helical" evidence="6">
    <location>
        <begin position="117"/>
        <end position="140"/>
    </location>
</feature>
<accession>A0A371PHF2</accession>
<feature type="transmembrane region" description="Helical" evidence="6">
    <location>
        <begin position="86"/>
        <end position="111"/>
    </location>
</feature>
<evidence type="ECO:0000313" key="7">
    <source>
        <dbReference type="EMBL" id="REK75652.1"/>
    </source>
</evidence>
<name>A0A371PHF2_9BACL</name>
<reference evidence="7 8" key="1">
    <citation type="submission" date="2018-08" db="EMBL/GenBank/DDBJ databases">
        <title>Paenibacillus sp. M4BSY-1, whole genome shotgun sequence.</title>
        <authorList>
            <person name="Tuo L."/>
        </authorList>
    </citation>
    <scope>NUCLEOTIDE SEQUENCE [LARGE SCALE GENOMIC DNA]</scope>
    <source>
        <strain evidence="7 8">M4BSY-1</strain>
    </source>
</reference>
<dbReference type="GO" id="GO:0005886">
    <property type="term" value="C:plasma membrane"/>
    <property type="evidence" value="ECO:0007669"/>
    <property type="project" value="TreeGrafter"/>
</dbReference>
<feature type="transmembrane region" description="Helical" evidence="6">
    <location>
        <begin position="214"/>
        <end position="235"/>
    </location>
</feature>
<sequence length="252" mass="27515">MTLLALSCTLIFVFITMFVSFWKKIGLEKSIAIGSIRAAVQLLAIGYVLQYIFKTESLAFILIIVLIMIAVASWNASKRGDGLKGVFWRIALTIVAMEAFMMLFLIGLKLIEPTPQYIIPLSGMTIGNAMIVAGLFTTAVKREVETSRGEIETLLSLGASGVQALQGPMKRAVKFSMIPTIDSLKTVGLVQLPGMMTGMIIAGADPVEAVRYQLLILFSHTGSAAMTSMILSMLYQKLLFTPDLRLRKIGRS</sequence>
<keyword evidence="5 6" id="KW-0472">Membrane</keyword>